<dbReference type="PROSITE" id="PS51186">
    <property type="entry name" value="GNAT"/>
    <property type="match status" value="1"/>
</dbReference>
<organism evidence="6 8">
    <name type="scientific">Halapricum hydrolyticum</name>
    <dbReference type="NCBI Taxonomy" id="2979991"/>
    <lineage>
        <taxon>Archaea</taxon>
        <taxon>Methanobacteriati</taxon>
        <taxon>Methanobacteriota</taxon>
        <taxon>Stenosarchaea group</taxon>
        <taxon>Halobacteria</taxon>
        <taxon>Halobacteriales</taxon>
        <taxon>Haloarculaceae</taxon>
        <taxon>Halapricum</taxon>
    </lineage>
</organism>
<proteinExistence type="inferred from homology"/>
<dbReference type="AlphaFoldDB" id="A0AAE3IE12"/>
<evidence type="ECO:0000313" key="8">
    <source>
        <dbReference type="Proteomes" id="UP001209746"/>
    </source>
</evidence>
<dbReference type="SUPFAM" id="SSF55729">
    <property type="entry name" value="Acyl-CoA N-acyltransferases (Nat)"/>
    <property type="match status" value="1"/>
</dbReference>
<dbReference type="CDD" id="cd04301">
    <property type="entry name" value="NAT_SF"/>
    <property type="match status" value="1"/>
</dbReference>
<dbReference type="Pfam" id="PF13302">
    <property type="entry name" value="Acetyltransf_3"/>
    <property type="match status" value="1"/>
</dbReference>
<gene>
    <name evidence="6" type="ORF">OB914_15150</name>
    <name evidence="5" type="ORF">OB916_14200</name>
</gene>
<keyword evidence="7" id="KW-1185">Reference proteome</keyword>
<evidence type="ECO:0000256" key="2">
    <source>
        <dbReference type="ARBA" id="ARBA00023315"/>
    </source>
</evidence>
<keyword evidence="1" id="KW-0808">Transferase</keyword>
<dbReference type="EMBL" id="JAOPKD010000023">
    <property type="protein sequence ID" value="MCU4728291.1"/>
    <property type="molecule type" value="Genomic_DNA"/>
</dbReference>
<dbReference type="RefSeq" id="WP_315909949.1">
    <property type="nucleotide sequence ID" value="NZ_JAOPKC010000022.1"/>
</dbReference>
<dbReference type="Proteomes" id="UP001208186">
    <property type="component" value="Unassembled WGS sequence"/>
</dbReference>
<dbReference type="PANTHER" id="PTHR43792:SF8">
    <property type="entry name" value="[RIBOSOMAL PROTEIN US5]-ALANINE N-ACETYLTRANSFERASE"/>
    <property type="match status" value="1"/>
</dbReference>
<comment type="similarity">
    <text evidence="3">Belongs to the acetyltransferase family. RimJ subfamily.</text>
</comment>
<evidence type="ECO:0000256" key="1">
    <source>
        <dbReference type="ARBA" id="ARBA00022679"/>
    </source>
</evidence>
<keyword evidence="2" id="KW-0012">Acyltransferase</keyword>
<name>A0AAE3IE12_9EURY</name>
<dbReference type="PANTHER" id="PTHR43792">
    <property type="entry name" value="GNAT FAMILY, PUTATIVE (AFU_ORTHOLOGUE AFUA_3G00765)-RELATED-RELATED"/>
    <property type="match status" value="1"/>
</dbReference>
<dbReference type="InterPro" id="IPR000182">
    <property type="entry name" value="GNAT_dom"/>
</dbReference>
<dbReference type="EMBL" id="JAOPKC010000022">
    <property type="protein sequence ID" value="MCU4719200.1"/>
    <property type="molecule type" value="Genomic_DNA"/>
</dbReference>
<dbReference type="InterPro" id="IPR016181">
    <property type="entry name" value="Acyl_CoA_acyltransferase"/>
</dbReference>
<accession>A0AAE3IE12</accession>
<feature type="domain" description="N-acetyltransferase" evidence="4">
    <location>
        <begin position="12"/>
        <end position="183"/>
    </location>
</feature>
<comment type="caution">
    <text evidence="6">The sequence shown here is derived from an EMBL/GenBank/DDBJ whole genome shotgun (WGS) entry which is preliminary data.</text>
</comment>
<protein>
    <submittedName>
        <fullName evidence="6">GNAT family N-acetyltransferase</fullName>
    </submittedName>
</protein>
<dbReference type="Gene3D" id="3.40.630.30">
    <property type="match status" value="1"/>
</dbReference>
<evidence type="ECO:0000256" key="3">
    <source>
        <dbReference type="ARBA" id="ARBA00038502"/>
    </source>
</evidence>
<evidence type="ECO:0000313" key="6">
    <source>
        <dbReference type="EMBL" id="MCU4728291.1"/>
    </source>
</evidence>
<evidence type="ECO:0000313" key="5">
    <source>
        <dbReference type="EMBL" id="MCU4719200.1"/>
    </source>
</evidence>
<sequence>MPGPLFIEGSRIDLRTVERDDVPFLQRWVNHPDVRRYVDNFRTPYSREEYEEEIFEPYDTSEDGATALICHHEWDGDDLGGSDDGPTAVGSVQLYPVRDSSGWANLAYWVAPPAQGNGYATEASELFVEYAFRELGLHRVTARALAPNEASCRVLERLGFTHEGTQRECAVVDGEYVDQRLYGLLRTEWNSEQ</sequence>
<dbReference type="GO" id="GO:0016747">
    <property type="term" value="F:acyltransferase activity, transferring groups other than amino-acyl groups"/>
    <property type="evidence" value="ECO:0007669"/>
    <property type="project" value="InterPro"/>
</dbReference>
<dbReference type="InterPro" id="IPR051531">
    <property type="entry name" value="N-acetyltransferase"/>
</dbReference>
<evidence type="ECO:0000259" key="4">
    <source>
        <dbReference type="PROSITE" id="PS51186"/>
    </source>
</evidence>
<reference evidence="6" key="1">
    <citation type="submission" date="2023-02" db="EMBL/GenBank/DDBJ databases">
        <title>Enrichment on poylsaccharides allowed isolation of novel metabolic and taxonomic groups of Haloarchaea.</title>
        <authorList>
            <person name="Sorokin D.Y."/>
            <person name="Elcheninov A.G."/>
            <person name="Khizhniak T.V."/>
            <person name="Kolganova T.V."/>
            <person name="Kublanov I.V."/>
        </authorList>
    </citation>
    <scope>NUCLEOTIDE SEQUENCE</scope>
    <source>
        <strain evidence="5 7">HArc-curdl5-1</strain>
        <strain evidence="6">HArc-curdl7</strain>
    </source>
</reference>
<evidence type="ECO:0000313" key="7">
    <source>
        <dbReference type="Proteomes" id="UP001208186"/>
    </source>
</evidence>
<dbReference type="Proteomes" id="UP001209746">
    <property type="component" value="Unassembled WGS sequence"/>
</dbReference>